<gene>
    <name evidence="1" type="ORF">IRJ41_015740</name>
</gene>
<proteinExistence type="predicted"/>
<dbReference type="AlphaFoldDB" id="A0A9W7TS58"/>
<protein>
    <recommendedName>
        <fullName evidence="3">Zinc finger BED domain-containing protein 5</fullName>
    </recommendedName>
</protein>
<sequence length="582" mass="66852">MDKFLKRQQVPGKRKVDDECTSNITTTTKRRKYDEAYLALGFTSTTVGDEERPQCVVCLKILASDSMKPNKLRRHLETSHHKHKEKPVDFFRKKLLNCRAQQCRFTKAASVPSNAQLASYKVAYRVAQCKKPHIIAEELILPSANDMVSTMIDDATASKLKAIPLSNNTIARRIYDISKDIEEQLKEKIRDNRFALQMDEAIDNCTTADELFKIIDTYLKEADLKWEDCVGICTDGAQAMAGKRGGLQALVKRVSPNMQWTHCMIHREALTSKQTSPELNDVMTDIIATVNYVKTRPVKARIFCALCEEMGSDDTAVLFHSESRWLSRGKVLSRVFELWDEIRIFLEEEGNELANKFQNNNFLMKLAHLSNMFQKLNELNLQMQGTNIHLPQLEDKITSFTRKLEMWEQRVKEGNIDSFESLKSFTEVNKLQNTVIPCMTTHISALQKHFQRYFPVQDPAKYDWIRDPFSARPPADFSTAEQERFIDVTSDSTMRLQFKSKALAAFWIGVENDYPLLCRRALAILLPFATSYLCEIGFSAVASIKTKYRSKLDIENELRVAVPQLHPRFERICSTKQAHPSH</sequence>
<keyword evidence="2" id="KW-1185">Reference proteome</keyword>
<organism evidence="1 2">
    <name type="scientific">Triplophysa rosa</name>
    <name type="common">Cave loach</name>
    <dbReference type="NCBI Taxonomy" id="992332"/>
    <lineage>
        <taxon>Eukaryota</taxon>
        <taxon>Metazoa</taxon>
        <taxon>Chordata</taxon>
        <taxon>Craniata</taxon>
        <taxon>Vertebrata</taxon>
        <taxon>Euteleostomi</taxon>
        <taxon>Actinopterygii</taxon>
        <taxon>Neopterygii</taxon>
        <taxon>Teleostei</taxon>
        <taxon>Ostariophysi</taxon>
        <taxon>Cypriniformes</taxon>
        <taxon>Nemacheilidae</taxon>
        <taxon>Triplophysa</taxon>
    </lineage>
</organism>
<accession>A0A9W7TS58</accession>
<dbReference type="EMBL" id="JAFHDT010000014">
    <property type="protein sequence ID" value="KAI7800949.1"/>
    <property type="molecule type" value="Genomic_DNA"/>
</dbReference>
<comment type="caution">
    <text evidence="1">The sequence shown here is derived from an EMBL/GenBank/DDBJ whole genome shotgun (WGS) entry which is preliminary data.</text>
</comment>
<evidence type="ECO:0008006" key="3">
    <source>
        <dbReference type="Google" id="ProtNLM"/>
    </source>
</evidence>
<dbReference type="SUPFAM" id="SSF53098">
    <property type="entry name" value="Ribonuclease H-like"/>
    <property type="match status" value="1"/>
</dbReference>
<reference evidence="1" key="1">
    <citation type="submission" date="2021-02" db="EMBL/GenBank/DDBJ databases">
        <title>Comparative genomics reveals that relaxation of natural selection precedes convergent phenotypic evolution of cavefish.</title>
        <authorList>
            <person name="Peng Z."/>
        </authorList>
    </citation>
    <scope>NUCLEOTIDE SEQUENCE</scope>
    <source>
        <tissue evidence="1">Muscle</tissue>
    </source>
</reference>
<dbReference type="PANTHER" id="PTHR45913">
    <property type="entry name" value="EPM2A-INTERACTING PROTEIN 1"/>
    <property type="match status" value="1"/>
</dbReference>
<dbReference type="PANTHER" id="PTHR45913:SF19">
    <property type="entry name" value="LOW QUALITY PROTEIN: ZINC FINGER BED DOMAIN-CONTAINING PROTEIN 5-LIKE"/>
    <property type="match status" value="1"/>
</dbReference>
<evidence type="ECO:0000313" key="2">
    <source>
        <dbReference type="Proteomes" id="UP001059041"/>
    </source>
</evidence>
<evidence type="ECO:0000313" key="1">
    <source>
        <dbReference type="EMBL" id="KAI7800949.1"/>
    </source>
</evidence>
<name>A0A9W7TS58_TRIRA</name>
<dbReference type="Proteomes" id="UP001059041">
    <property type="component" value="Linkage Group LG14"/>
</dbReference>
<dbReference type="InterPro" id="IPR012337">
    <property type="entry name" value="RNaseH-like_sf"/>
</dbReference>